<feature type="transmembrane region" description="Helical" evidence="6">
    <location>
        <begin position="7"/>
        <end position="28"/>
    </location>
</feature>
<comment type="similarity">
    <text evidence="2">Belongs to the EamA transporter family.</text>
</comment>
<evidence type="ECO:0000259" key="7">
    <source>
        <dbReference type="Pfam" id="PF00892"/>
    </source>
</evidence>
<dbReference type="OrthoDB" id="9806740at2"/>
<evidence type="ECO:0000313" key="9">
    <source>
        <dbReference type="Proteomes" id="UP000438760"/>
    </source>
</evidence>
<keyword evidence="4 6" id="KW-1133">Transmembrane helix</keyword>
<feature type="transmembrane region" description="Helical" evidence="6">
    <location>
        <begin position="275"/>
        <end position="293"/>
    </location>
</feature>
<keyword evidence="5 6" id="KW-0472">Membrane</keyword>
<name>A0A6I3LMT0_9FLAO</name>
<organism evidence="8 9">
    <name type="scientific">Myroides albus</name>
    <dbReference type="NCBI Taxonomy" id="2562892"/>
    <lineage>
        <taxon>Bacteria</taxon>
        <taxon>Pseudomonadati</taxon>
        <taxon>Bacteroidota</taxon>
        <taxon>Flavobacteriia</taxon>
        <taxon>Flavobacteriales</taxon>
        <taxon>Flavobacteriaceae</taxon>
        <taxon>Myroides</taxon>
    </lineage>
</organism>
<keyword evidence="3 6" id="KW-0812">Transmembrane</keyword>
<feature type="transmembrane region" description="Helical" evidence="6">
    <location>
        <begin position="130"/>
        <end position="149"/>
    </location>
</feature>
<protein>
    <submittedName>
        <fullName evidence="8">EamA family transporter</fullName>
    </submittedName>
</protein>
<feature type="transmembrane region" description="Helical" evidence="6">
    <location>
        <begin position="105"/>
        <end position="123"/>
    </location>
</feature>
<dbReference type="InterPro" id="IPR050638">
    <property type="entry name" value="AA-Vitamin_Transporters"/>
</dbReference>
<feature type="domain" description="EamA" evidence="7">
    <location>
        <begin position="5"/>
        <end position="145"/>
    </location>
</feature>
<evidence type="ECO:0000256" key="3">
    <source>
        <dbReference type="ARBA" id="ARBA00022692"/>
    </source>
</evidence>
<dbReference type="InterPro" id="IPR000620">
    <property type="entry name" value="EamA_dom"/>
</dbReference>
<dbReference type="Pfam" id="PF00892">
    <property type="entry name" value="EamA"/>
    <property type="match status" value="2"/>
</dbReference>
<dbReference type="SUPFAM" id="SSF103481">
    <property type="entry name" value="Multidrug resistance efflux transporter EmrE"/>
    <property type="match status" value="2"/>
</dbReference>
<gene>
    <name evidence="8" type="ORF">GJV76_03965</name>
</gene>
<dbReference type="PANTHER" id="PTHR32322">
    <property type="entry name" value="INNER MEMBRANE TRANSPORTER"/>
    <property type="match status" value="1"/>
</dbReference>
<dbReference type="Proteomes" id="UP000438760">
    <property type="component" value="Unassembled WGS sequence"/>
</dbReference>
<feature type="transmembrane region" description="Helical" evidence="6">
    <location>
        <begin position="155"/>
        <end position="177"/>
    </location>
</feature>
<reference evidence="8 9" key="1">
    <citation type="submission" date="2019-11" db="EMBL/GenBank/DDBJ databases">
        <title>Genome of Strain BIT-d1.</title>
        <authorList>
            <person name="Yang Y."/>
        </authorList>
    </citation>
    <scope>NUCLEOTIDE SEQUENCE [LARGE SCALE GENOMIC DNA]</scope>
    <source>
        <strain evidence="8 9">BIT-d1</strain>
    </source>
</reference>
<evidence type="ECO:0000256" key="5">
    <source>
        <dbReference type="ARBA" id="ARBA00023136"/>
    </source>
</evidence>
<proteinExistence type="inferred from homology"/>
<evidence type="ECO:0000256" key="1">
    <source>
        <dbReference type="ARBA" id="ARBA00004141"/>
    </source>
</evidence>
<feature type="transmembrane region" description="Helical" evidence="6">
    <location>
        <begin position="249"/>
        <end position="269"/>
    </location>
</feature>
<evidence type="ECO:0000256" key="6">
    <source>
        <dbReference type="SAM" id="Phobius"/>
    </source>
</evidence>
<accession>A0A6I3LMT0</accession>
<dbReference type="GO" id="GO:0016020">
    <property type="term" value="C:membrane"/>
    <property type="evidence" value="ECO:0007669"/>
    <property type="project" value="UniProtKB-SubCell"/>
</dbReference>
<comment type="caution">
    <text evidence="8">The sequence shown here is derived from an EMBL/GenBank/DDBJ whole genome shotgun (WGS) entry which is preliminary data.</text>
</comment>
<feature type="transmembrane region" description="Helical" evidence="6">
    <location>
        <begin position="40"/>
        <end position="63"/>
    </location>
</feature>
<dbReference type="PANTHER" id="PTHR32322:SF2">
    <property type="entry name" value="EAMA DOMAIN-CONTAINING PROTEIN"/>
    <property type="match status" value="1"/>
</dbReference>
<feature type="domain" description="EamA" evidence="7">
    <location>
        <begin position="157"/>
        <end position="292"/>
    </location>
</feature>
<keyword evidence="9" id="KW-1185">Reference proteome</keyword>
<evidence type="ECO:0000313" key="8">
    <source>
        <dbReference type="EMBL" id="MTG97295.1"/>
    </source>
</evidence>
<dbReference type="EMBL" id="WMJX01000005">
    <property type="protein sequence ID" value="MTG97295.1"/>
    <property type="molecule type" value="Genomic_DNA"/>
</dbReference>
<feature type="transmembrane region" description="Helical" evidence="6">
    <location>
        <begin position="75"/>
        <end position="93"/>
    </location>
</feature>
<feature type="transmembrane region" description="Helical" evidence="6">
    <location>
        <begin position="189"/>
        <end position="214"/>
    </location>
</feature>
<dbReference type="RefSeq" id="WP_155091344.1">
    <property type="nucleotide sequence ID" value="NZ_CP102754.1"/>
</dbReference>
<evidence type="ECO:0000256" key="4">
    <source>
        <dbReference type="ARBA" id="ARBA00022989"/>
    </source>
</evidence>
<dbReference type="InterPro" id="IPR037185">
    <property type="entry name" value="EmrE-like"/>
</dbReference>
<dbReference type="AlphaFoldDB" id="A0A6I3LMT0"/>
<feature type="transmembrane region" description="Helical" evidence="6">
    <location>
        <begin position="220"/>
        <end position="242"/>
    </location>
</feature>
<comment type="subcellular location">
    <subcellularLocation>
        <location evidence="1">Membrane</location>
        <topology evidence="1">Multi-pass membrane protein</topology>
    </subcellularLocation>
</comment>
<sequence length="300" mass="32649">MKNLKGILFALISSGTFGLVPLFSLPLILPNLRPEGVVAIGIPTILFYRFLFSSVTMGAVCLYKKTSLKISIKDLAVVFFLALLYAATAKFLVDAYEYIDSGLATTVHFLYPIFVSIVMIMFYKEKKSIALLVASILSLVGVGMMCIHGEASPSLITGLVLSALTIFTYGLYIVGLNKSRISEMNFDSLTFYVLLMGCLIFLFYCLFTTGIQTVTLTSDWINLILLGVFATFISDLCLVLAVKHAGSTVTSILGSMEPVVAVLVGTLFFAEHFDWMSATGLLFVLGAVTLVILSNKNQQA</sequence>
<evidence type="ECO:0000256" key="2">
    <source>
        <dbReference type="ARBA" id="ARBA00007362"/>
    </source>
</evidence>